<dbReference type="InterPro" id="IPR025650">
    <property type="entry name" value="Alkyl-DHAP_Synthase"/>
</dbReference>
<dbReference type="PROSITE" id="PS51387">
    <property type="entry name" value="FAD_PCMH"/>
    <property type="match status" value="1"/>
</dbReference>
<dbReference type="GO" id="GO:0008609">
    <property type="term" value="F:alkylglycerone-phosphate synthase activity"/>
    <property type="evidence" value="ECO:0007669"/>
    <property type="project" value="InterPro"/>
</dbReference>
<dbReference type="InterPro" id="IPR036318">
    <property type="entry name" value="FAD-bd_PCMH-like_sf"/>
</dbReference>
<evidence type="ECO:0000256" key="1">
    <source>
        <dbReference type="ARBA" id="ARBA00008000"/>
    </source>
</evidence>
<dbReference type="SUPFAM" id="SSF55103">
    <property type="entry name" value="FAD-linked oxidases, C-terminal domain"/>
    <property type="match status" value="1"/>
</dbReference>
<keyword evidence="3" id="KW-0274">FAD</keyword>
<dbReference type="Gene3D" id="3.30.465.10">
    <property type="match status" value="1"/>
</dbReference>
<dbReference type="InterPro" id="IPR016164">
    <property type="entry name" value="FAD-linked_Oxase-like_C"/>
</dbReference>
<dbReference type="InterPro" id="IPR016169">
    <property type="entry name" value="FAD-bd_PCMH_sub2"/>
</dbReference>
<protein>
    <recommendedName>
        <fullName evidence="4">FAD-binding PCMH-type domain-containing protein</fullName>
    </recommendedName>
</protein>
<dbReference type="AlphaFoldDB" id="A0A2R6BEB4"/>
<evidence type="ECO:0000313" key="6">
    <source>
        <dbReference type="Proteomes" id="UP000240681"/>
    </source>
</evidence>
<evidence type="ECO:0000256" key="3">
    <source>
        <dbReference type="ARBA" id="ARBA00022827"/>
    </source>
</evidence>
<gene>
    <name evidence="5" type="ORF">B9Q09_01680</name>
</gene>
<dbReference type="Pfam" id="PF01565">
    <property type="entry name" value="FAD_binding_4"/>
    <property type="match status" value="1"/>
</dbReference>
<evidence type="ECO:0000256" key="2">
    <source>
        <dbReference type="ARBA" id="ARBA00022630"/>
    </source>
</evidence>
<accession>A0A2R6BEB4</accession>
<proteinExistence type="inferred from homology"/>
<dbReference type="InterPro" id="IPR006094">
    <property type="entry name" value="Oxid_FAD_bind_N"/>
</dbReference>
<dbReference type="GO" id="GO:0008610">
    <property type="term" value="P:lipid biosynthetic process"/>
    <property type="evidence" value="ECO:0007669"/>
    <property type="project" value="InterPro"/>
</dbReference>
<evidence type="ECO:0000259" key="4">
    <source>
        <dbReference type="PROSITE" id="PS51387"/>
    </source>
</evidence>
<comment type="similarity">
    <text evidence="1">Belongs to the FAD-binding oxidoreductase/transferase type 4 family.</text>
</comment>
<keyword evidence="2" id="KW-0285">Flavoprotein</keyword>
<dbReference type="SUPFAM" id="SSF56176">
    <property type="entry name" value="FAD-binding/transporter-associated domain-like"/>
    <property type="match status" value="1"/>
</dbReference>
<dbReference type="EMBL" id="NEXK01000033">
    <property type="protein sequence ID" value="PSN96993.1"/>
    <property type="molecule type" value="Genomic_DNA"/>
</dbReference>
<organism evidence="5 6">
    <name type="scientific">Candidatus Marsarchaeota G2 archaeon ECH_B_SAG-C16</name>
    <dbReference type="NCBI Taxonomy" id="1978163"/>
    <lineage>
        <taxon>Archaea</taxon>
        <taxon>Candidatus Marsarchaeota</taxon>
        <taxon>Candidatus Marsarchaeota group 2</taxon>
    </lineage>
</organism>
<dbReference type="Proteomes" id="UP000240681">
    <property type="component" value="Unassembled WGS sequence"/>
</dbReference>
<dbReference type="Pfam" id="PF02913">
    <property type="entry name" value="FAD-oxidase_C"/>
    <property type="match status" value="1"/>
</dbReference>
<dbReference type="PANTHER" id="PTHR46568:SF1">
    <property type="entry name" value="ALKYLDIHYDROXYACETONEPHOSPHATE SYNTHASE, PEROXISOMAL"/>
    <property type="match status" value="1"/>
</dbReference>
<dbReference type="PANTHER" id="PTHR46568">
    <property type="entry name" value="ALKYLDIHYDROXYACETONEPHOSPHATE SYNTHASE, PEROXISOMAL"/>
    <property type="match status" value="1"/>
</dbReference>
<comment type="caution">
    <text evidence="5">The sequence shown here is derived from an EMBL/GenBank/DDBJ whole genome shotgun (WGS) entry which is preliminary data.</text>
</comment>
<reference evidence="5 6" key="1">
    <citation type="submission" date="2017-04" db="EMBL/GenBank/DDBJ databases">
        <title>Novel microbial lineages endemic to geothermal iron-oxide mats fill important gaps in the evolutionary history of Archaea.</title>
        <authorList>
            <person name="Jay Z.J."/>
            <person name="Beam J.P."/>
            <person name="Dlakic M."/>
            <person name="Rusch D.B."/>
            <person name="Kozubal M.A."/>
            <person name="Inskeep W.P."/>
        </authorList>
    </citation>
    <scope>NUCLEOTIDE SEQUENCE [LARGE SCALE GENOMIC DNA]</scope>
    <source>
        <strain evidence="5">ECH_B_SAG-C16</strain>
    </source>
</reference>
<dbReference type="InterPro" id="IPR016166">
    <property type="entry name" value="FAD-bd_PCMH"/>
</dbReference>
<dbReference type="GO" id="GO:0071949">
    <property type="term" value="F:FAD binding"/>
    <property type="evidence" value="ECO:0007669"/>
    <property type="project" value="InterPro"/>
</dbReference>
<sequence length="458" mass="49957">MGVAAPILKELSEIVEVLPEEENRKYESDRWVYLRLEGARGGHALAVVRPKDEHQVAQAVKLCARGGLRLTCRGGGSSVTGSSVPIDAVVMDMSMMSRIIEVDRENMVVRVEAGARLSDVEAQLNRLGYTLGQFPQSFHLATVGGYLSTMGTGEFSGEYGGAEDSCLSLRVVLPDGSIVDTRSTDAPRSSAGPDTTRLFIGAEGSLGVIVSARLKIYRLSAHTVKLAYTFQEFIQALSAAKSLLELDVKPAVCRVYNEQESSYVFGQNSPVMLLIYHFRSPRIAEALTGEVRDTLTARGAKEADAGLVDKWLVDRFKYDEQLGTLYGAGYIVDTVEIGSSWSNAPALYGDLVKQLPQIEGVVGFGAHVSHIYNQGACVYITVIMKPNANTYTRLWVEFTSSPPVLRHNPQPRLYWLDSEPKSRRHLICVEAGRVHNTLASEVTPSGSQLENRAPGFAG</sequence>
<name>A0A2R6BEB4_9ARCH</name>
<feature type="domain" description="FAD-binding PCMH-type" evidence="4">
    <location>
        <begin position="40"/>
        <end position="219"/>
    </location>
</feature>
<dbReference type="InterPro" id="IPR004113">
    <property type="entry name" value="FAD-bd_oxidored_4_C"/>
</dbReference>
<dbReference type="Gene3D" id="3.40.462.40">
    <property type="entry name" value="FAD-linked oxidase, cap domain/gating helix"/>
    <property type="match status" value="1"/>
</dbReference>
<evidence type="ECO:0000313" key="5">
    <source>
        <dbReference type="EMBL" id="PSN96993.1"/>
    </source>
</evidence>